<feature type="region of interest" description="Disordered" evidence="2">
    <location>
        <begin position="167"/>
        <end position="191"/>
    </location>
</feature>
<protein>
    <recommendedName>
        <fullName evidence="6">Integrin alpha-2 domain-containing protein</fullName>
    </recommendedName>
</protein>
<proteinExistence type="predicted"/>
<keyword evidence="3" id="KW-1133">Transmembrane helix</keyword>
<dbReference type="EMBL" id="JH432001">
    <property type="status" value="NOT_ANNOTATED_CDS"/>
    <property type="molecule type" value="Genomic_DNA"/>
</dbReference>
<evidence type="ECO:0000256" key="2">
    <source>
        <dbReference type="SAM" id="MobiDB-lite"/>
    </source>
</evidence>
<dbReference type="EnsemblMetazoa" id="SMAR010776-RA">
    <property type="protein sequence ID" value="SMAR010776-PA"/>
    <property type="gene ID" value="SMAR010776"/>
</dbReference>
<dbReference type="eggNOG" id="KOG3637">
    <property type="taxonomic scope" value="Eukaryota"/>
</dbReference>
<dbReference type="HOGENOM" id="CLU_1423185_0_0_1"/>
<dbReference type="OMA" id="GPRYEYN"/>
<reference evidence="4" key="2">
    <citation type="submission" date="2015-02" db="UniProtKB">
        <authorList>
            <consortium name="EnsemblMetazoa"/>
        </authorList>
    </citation>
    <scope>IDENTIFICATION</scope>
</reference>
<dbReference type="SMART" id="SM00191">
    <property type="entry name" value="Int_alpha"/>
    <property type="match status" value="1"/>
</dbReference>
<dbReference type="Proteomes" id="UP000014500">
    <property type="component" value="Unassembled WGS sequence"/>
</dbReference>
<evidence type="ECO:0000313" key="5">
    <source>
        <dbReference type="Proteomes" id="UP000014500"/>
    </source>
</evidence>
<feature type="transmembrane region" description="Helical" evidence="3">
    <location>
        <begin position="21"/>
        <end position="43"/>
    </location>
</feature>
<evidence type="ECO:0000256" key="1">
    <source>
        <dbReference type="PROSITE-ProRule" id="PRU00803"/>
    </source>
</evidence>
<dbReference type="GO" id="GO:0033627">
    <property type="term" value="P:cell adhesion mediated by integrin"/>
    <property type="evidence" value="ECO:0007669"/>
    <property type="project" value="TreeGrafter"/>
</dbReference>
<dbReference type="GO" id="GO:0008305">
    <property type="term" value="C:integrin complex"/>
    <property type="evidence" value="ECO:0007669"/>
    <property type="project" value="TreeGrafter"/>
</dbReference>
<evidence type="ECO:0008006" key="6">
    <source>
        <dbReference type="Google" id="ProtNLM"/>
    </source>
</evidence>
<organism evidence="4 5">
    <name type="scientific">Strigamia maritima</name>
    <name type="common">European centipede</name>
    <name type="synonym">Geophilus maritimus</name>
    <dbReference type="NCBI Taxonomy" id="126957"/>
    <lineage>
        <taxon>Eukaryota</taxon>
        <taxon>Metazoa</taxon>
        <taxon>Ecdysozoa</taxon>
        <taxon>Arthropoda</taxon>
        <taxon>Myriapoda</taxon>
        <taxon>Chilopoda</taxon>
        <taxon>Pleurostigmophora</taxon>
        <taxon>Geophilomorpha</taxon>
        <taxon>Linotaeniidae</taxon>
        <taxon>Strigamia</taxon>
    </lineage>
</organism>
<dbReference type="PROSITE" id="PS51470">
    <property type="entry name" value="FG_GAP"/>
    <property type="match status" value="1"/>
</dbReference>
<feature type="repeat" description="FG-GAP" evidence="1">
    <location>
        <begin position="47"/>
        <end position="108"/>
    </location>
</feature>
<dbReference type="STRING" id="126957.T1JAK7"/>
<dbReference type="GO" id="GO:0007160">
    <property type="term" value="P:cell-matrix adhesion"/>
    <property type="evidence" value="ECO:0007669"/>
    <property type="project" value="TreeGrafter"/>
</dbReference>
<dbReference type="GO" id="GO:0098609">
    <property type="term" value="P:cell-cell adhesion"/>
    <property type="evidence" value="ECO:0007669"/>
    <property type="project" value="TreeGrafter"/>
</dbReference>
<keyword evidence="5" id="KW-1185">Reference proteome</keyword>
<dbReference type="PANTHER" id="PTHR23220:SF133">
    <property type="entry name" value="INTEGRIN ALPHA-PS2"/>
    <property type="match status" value="1"/>
</dbReference>
<evidence type="ECO:0000313" key="4">
    <source>
        <dbReference type="EnsemblMetazoa" id="SMAR010776-PA"/>
    </source>
</evidence>
<sequence>MYRPFIRAGEAGGVRGLSRNWLTAAAVLRVILLLGGIGVARAFNMDLNSFVMHRGPDDAMFGFAVAQHRDRATSWLLVGAPQANTRQPNVTQGGAVYRCSTETANDCQEIVFDRTGPRYEYNNGQLEQIDEKSGQWFGATIHSSGPNGVIVDLALRSRSRGHYRKNDDERTVQEVGDGGELDSDVFLKSPT</sequence>
<dbReference type="SUPFAM" id="SSF69318">
    <property type="entry name" value="Integrin alpha N-terminal domain"/>
    <property type="match status" value="1"/>
</dbReference>
<dbReference type="GO" id="GO:0007229">
    <property type="term" value="P:integrin-mediated signaling pathway"/>
    <property type="evidence" value="ECO:0007669"/>
    <property type="project" value="TreeGrafter"/>
</dbReference>
<dbReference type="Gene3D" id="2.130.10.130">
    <property type="entry name" value="Integrin alpha, N-terminal"/>
    <property type="match status" value="1"/>
</dbReference>
<dbReference type="InterPro" id="IPR013519">
    <property type="entry name" value="Int_alpha_beta-p"/>
</dbReference>
<dbReference type="InterPro" id="IPR028994">
    <property type="entry name" value="Integrin_alpha_N"/>
</dbReference>
<dbReference type="GO" id="GO:0005178">
    <property type="term" value="F:integrin binding"/>
    <property type="evidence" value="ECO:0007669"/>
    <property type="project" value="TreeGrafter"/>
</dbReference>
<reference evidence="5" key="1">
    <citation type="submission" date="2011-05" db="EMBL/GenBank/DDBJ databases">
        <authorList>
            <person name="Richards S.R."/>
            <person name="Qu J."/>
            <person name="Jiang H."/>
            <person name="Jhangiani S.N."/>
            <person name="Agravi P."/>
            <person name="Goodspeed R."/>
            <person name="Gross S."/>
            <person name="Mandapat C."/>
            <person name="Jackson L."/>
            <person name="Mathew T."/>
            <person name="Pu L."/>
            <person name="Thornton R."/>
            <person name="Saada N."/>
            <person name="Wilczek-Boney K.B."/>
            <person name="Lee S."/>
            <person name="Kovar C."/>
            <person name="Wu Y."/>
            <person name="Scherer S.E."/>
            <person name="Worley K.C."/>
            <person name="Muzny D.M."/>
            <person name="Gibbs R."/>
        </authorList>
    </citation>
    <scope>NUCLEOTIDE SEQUENCE</scope>
    <source>
        <strain evidence="5">Brora</strain>
    </source>
</reference>
<dbReference type="PhylomeDB" id="T1JAK7"/>
<keyword evidence="3" id="KW-0812">Transmembrane</keyword>
<dbReference type="AlphaFoldDB" id="T1JAK7"/>
<name>T1JAK7_STRMM</name>
<accession>T1JAK7</accession>
<keyword evidence="3" id="KW-0472">Membrane</keyword>
<dbReference type="PANTHER" id="PTHR23220">
    <property type="entry name" value="INTEGRIN ALPHA"/>
    <property type="match status" value="1"/>
</dbReference>
<evidence type="ECO:0000256" key="3">
    <source>
        <dbReference type="SAM" id="Phobius"/>
    </source>
</evidence>
<dbReference type="GO" id="GO:0009897">
    <property type="term" value="C:external side of plasma membrane"/>
    <property type="evidence" value="ECO:0007669"/>
    <property type="project" value="TreeGrafter"/>
</dbReference>